<gene>
    <name evidence="6" type="ORF">BBI01_09260</name>
</gene>
<evidence type="ECO:0000313" key="7">
    <source>
        <dbReference type="Proteomes" id="UP000092651"/>
    </source>
</evidence>
<evidence type="ECO:0000256" key="1">
    <source>
        <dbReference type="ARBA" id="ARBA00004127"/>
    </source>
</evidence>
<comment type="caution">
    <text evidence="6">The sequence shown here is derived from an EMBL/GenBank/DDBJ whole genome shotgun (WGS) entry which is preliminary data.</text>
</comment>
<dbReference type="PANTHER" id="PTHR12714">
    <property type="entry name" value="PROTEIN-S ISOPRENYLCYSTEINE O-METHYLTRANSFERASE"/>
    <property type="match status" value="1"/>
</dbReference>
<evidence type="ECO:0000256" key="5">
    <source>
        <dbReference type="SAM" id="Phobius"/>
    </source>
</evidence>
<keyword evidence="7" id="KW-1185">Reference proteome</keyword>
<feature type="transmembrane region" description="Helical" evidence="5">
    <location>
        <begin position="49"/>
        <end position="78"/>
    </location>
</feature>
<protein>
    <submittedName>
        <fullName evidence="6">Beta-carotene 15,15'-monooxygenase</fullName>
    </submittedName>
</protein>
<evidence type="ECO:0000256" key="2">
    <source>
        <dbReference type="ARBA" id="ARBA00022692"/>
    </source>
</evidence>
<dbReference type="PANTHER" id="PTHR12714:SF9">
    <property type="entry name" value="PROTEIN-S-ISOPRENYLCYSTEINE O-METHYLTRANSFERASE"/>
    <property type="match status" value="1"/>
</dbReference>
<dbReference type="GO" id="GO:0012505">
    <property type="term" value="C:endomembrane system"/>
    <property type="evidence" value="ECO:0007669"/>
    <property type="project" value="UniProtKB-SubCell"/>
</dbReference>
<keyword evidence="6" id="KW-0560">Oxidoreductase</keyword>
<reference evidence="6 7" key="1">
    <citation type="submission" date="2016-07" db="EMBL/GenBank/DDBJ databases">
        <authorList>
            <person name="Jeong J.-J."/>
            <person name="Kim D.W."/>
            <person name="Sang M.K."/>
            <person name="Choi I.-G."/>
            <person name="Kim K.D."/>
        </authorList>
    </citation>
    <scope>NUCLEOTIDE SEQUENCE [LARGE SCALE GENOMIC DNA]</scope>
    <source>
        <strain evidence="6 7">UTM-3</strain>
    </source>
</reference>
<dbReference type="GO" id="GO:0004497">
    <property type="term" value="F:monooxygenase activity"/>
    <property type="evidence" value="ECO:0007669"/>
    <property type="project" value="UniProtKB-KW"/>
</dbReference>
<comment type="subcellular location">
    <subcellularLocation>
        <location evidence="1">Endomembrane system</location>
        <topology evidence="1">Multi-pass membrane protein</topology>
    </subcellularLocation>
</comment>
<keyword evidence="3 5" id="KW-1133">Transmembrane helix</keyword>
<evidence type="ECO:0000256" key="3">
    <source>
        <dbReference type="ARBA" id="ARBA00022989"/>
    </source>
</evidence>
<name>A0A1B8ZL75_9FLAO</name>
<keyword evidence="2 5" id="KW-0812">Transmembrane</keyword>
<dbReference type="RefSeq" id="WP_065394538.1">
    <property type="nucleotide sequence ID" value="NZ_MAYH01000023.1"/>
</dbReference>
<keyword evidence="6" id="KW-0503">Monooxygenase</keyword>
<feature type="transmembrane region" description="Helical" evidence="5">
    <location>
        <begin position="139"/>
        <end position="165"/>
    </location>
</feature>
<sequence length="203" mass="23276">MTDFIRFFLPIYFILFFTVSFLGISLVVAKKIGKTPNVLPRDGSAYALIGSYFKTILAALFIYTMLSLLFPATVPIIFRIDILDRNLLKYIGITLMVFAFILVVIAQIQMKNSWRIGIDHTMKTNLVTSGLFQFSRNPIFLGMTISLIGFFFTSPTVIAFFFLLIGSILMQIQIRLEEEHLLKQHGSVYLTYKKRVGRMLSLY</sequence>
<dbReference type="Pfam" id="PF04191">
    <property type="entry name" value="PEMT"/>
    <property type="match status" value="1"/>
</dbReference>
<keyword evidence="4 5" id="KW-0472">Membrane</keyword>
<evidence type="ECO:0000256" key="4">
    <source>
        <dbReference type="ARBA" id="ARBA00023136"/>
    </source>
</evidence>
<feature type="transmembrane region" description="Helical" evidence="5">
    <location>
        <begin position="7"/>
        <end position="29"/>
    </location>
</feature>
<accession>A0A1B8ZL75</accession>
<dbReference type="InterPro" id="IPR007318">
    <property type="entry name" value="Phopholipid_MeTrfase"/>
</dbReference>
<evidence type="ECO:0000313" key="6">
    <source>
        <dbReference type="EMBL" id="OCA72314.1"/>
    </source>
</evidence>
<proteinExistence type="predicted"/>
<dbReference type="Proteomes" id="UP000092651">
    <property type="component" value="Unassembled WGS sequence"/>
</dbReference>
<feature type="transmembrane region" description="Helical" evidence="5">
    <location>
        <begin position="90"/>
        <end position="110"/>
    </location>
</feature>
<organism evidence="6 7">
    <name type="scientific">Chryseobacterium artocarpi</name>
    <dbReference type="NCBI Taxonomy" id="1414727"/>
    <lineage>
        <taxon>Bacteria</taxon>
        <taxon>Pseudomonadati</taxon>
        <taxon>Bacteroidota</taxon>
        <taxon>Flavobacteriia</taxon>
        <taxon>Flavobacteriales</taxon>
        <taxon>Weeksellaceae</taxon>
        <taxon>Chryseobacterium group</taxon>
        <taxon>Chryseobacterium</taxon>
    </lineage>
</organism>
<dbReference type="Gene3D" id="1.20.120.1630">
    <property type="match status" value="1"/>
</dbReference>
<dbReference type="EMBL" id="MAYH01000023">
    <property type="protein sequence ID" value="OCA72314.1"/>
    <property type="molecule type" value="Genomic_DNA"/>
</dbReference>
<dbReference type="GO" id="GO:0016740">
    <property type="term" value="F:transferase activity"/>
    <property type="evidence" value="ECO:0007669"/>
    <property type="project" value="UniProtKB-ARBA"/>
</dbReference>
<dbReference type="AlphaFoldDB" id="A0A1B8ZL75"/>